<accession>A0A4R4VCV7</accession>
<evidence type="ECO:0000256" key="2">
    <source>
        <dbReference type="ARBA" id="ARBA00010617"/>
    </source>
</evidence>
<dbReference type="InterPro" id="IPR036396">
    <property type="entry name" value="Cyt_P450_sf"/>
</dbReference>
<evidence type="ECO:0000256" key="3">
    <source>
        <dbReference type="ARBA" id="ARBA00022490"/>
    </source>
</evidence>
<keyword evidence="5" id="KW-0479">Metal-binding</keyword>
<dbReference type="SUPFAM" id="SSF48264">
    <property type="entry name" value="Cytochrome P450"/>
    <property type="match status" value="1"/>
</dbReference>
<dbReference type="InterPro" id="IPR002397">
    <property type="entry name" value="Cyt_P450_B"/>
</dbReference>
<dbReference type="InterPro" id="IPR001128">
    <property type="entry name" value="Cyt_P450"/>
</dbReference>
<dbReference type="GO" id="GO:0006707">
    <property type="term" value="P:cholesterol catabolic process"/>
    <property type="evidence" value="ECO:0007669"/>
    <property type="project" value="TreeGrafter"/>
</dbReference>
<dbReference type="FunFam" id="1.10.630.10:FF:000018">
    <property type="entry name" value="Cytochrome P450 monooxygenase"/>
    <property type="match status" value="1"/>
</dbReference>
<dbReference type="GO" id="GO:0008395">
    <property type="term" value="F:steroid hydroxylase activity"/>
    <property type="evidence" value="ECO:0007669"/>
    <property type="project" value="TreeGrafter"/>
</dbReference>
<evidence type="ECO:0000256" key="6">
    <source>
        <dbReference type="ARBA" id="ARBA00023002"/>
    </source>
</evidence>
<gene>
    <name evidence="9" type="ORF">E1181_20785</name>
</gene>
<keyword evidence="6" id="KW-0560">Oxidoreductase</keyword>
<dbReference type="Gene3D" id="1.10.630.10">
    <property type="entry name" value="Cytochrome P450"/>
    <property type="match status" value="1"/>
</dbReference>
<organism evidence="9 10">
    <name type="scientific">Saccharopolyspora terrae</name>
    <dbReference type="NCBI Taxonomy" id="2530384"/>
    <lineage>
        <taxon>Bacteria</taxon>
        <taxon>Bacillati</taxon>
        <taxon>Actinomycetota</taxon>
        <taxon>Actinomycetes</taxon>
        <taxon>Pseudonocardiales</taxon>
        <taxon>Pseudonocardiaceae</taxon>
        <taxon>Saccharopolyspora</taxon>
    </lineage>
</organism>
<dbReference type="CDD" id="cd11033">
    <property type="entry name" value="CYP142-like"/>
    <property type="match status" value="1"/>
</dbReference>
<evidence type="ECO:0000256" key="1">
    <source>
        <dbReference type="ARBA" id="ARBA00004496"/>
    </source>
</evidence>
<dbReference type="OrthoDB" id="5241086at2"/>
<keyword evidence="8" id="KW-0503">Monooxygenase</keyword>
<evidence type="ECO:0000256" key="8">
    <source>
        <dbReference type="ARBA" id="ARBA00023033"/>
    </source>
</evidence>
<dbReference type="RefSeq" id="WP_132677295.1">
    <property type="nucleotide sequence ID" value="NZ_SMKS01000040.1"/>
</dbReference>
<dbReference type="GO" id="GO:0005506">
    <property type="term" value="F:iron ion binding"/>
    <property type="evidence" value="ECO:0007669"/>
    <property type="project" value="InterPro"/>
</dbReference>
<evidence type="ECO:0000313" key="10">
    <source>
        <dbReference type="Proteomes" id="UP000295674"/>
    </source>
</evidence>
<dbReference type="GO" id="GO:0020037">
    <property type="term" value="F:heme binding"/>
    <property type="evidence" value="ECO:0007669"/>
    <property type="project" value="InterPro"/>
</dbReference>
<dbReference type="AlphaFoldDB" id="A0A4R4VCV7"/>
<dbReference type="EMBL" id="SMKS01000040">
    <property type="protein sequence ID" value="TDD03328.1"/>
    <property type="molecule type" value="Genomic_DNA"/>
</dbReference>
<comment type="similarity">
    <text evidence="2">Belongs to the cytochrome P450 family.</text>
</comment>
<keyword evidence="7" id="KW-0408">Iron</keyword>
<reference evidence="9 10" key="1">
    <citation type="submission" date="2019-03" db="EMBL/GenBank/DDBJ databases">
        <title>Draft genome sequences of novel Actinobacteria.</title>
        <authorList>
            <person name="Sahin N."/>
            <person name="Ay H."/>
            <person name="Saygin H."/>
        </authorList>
    </citation>
    <scope>NUCLEOTIDE SEQUENCE [LARGE SCALE GENOMIC DNA]</scope>
    <source>
        <strain evidence="9 10">16K309</strain>
    </source>
</reference>
<dbReference type="PANTHER" id="PTHR46696:SF4">
    <property type="entry name" value="BIOTIN BIOSYNTHESIS CYTOCHROME P450"/>
    <property type="match status" value="1"/>
</dbReference>
<evidence type="ECO:0000256" key="5">
    <source>
        <dbReference type="ARBA" id="ARBA00022723"/>
    </source>
</evidence>
<keyword evidence="4" id="KW-0349">Heme</keyword>
<protein>
    <submittedName>
        <fullName evidence="9">Cytochrome P450</fullName>
    </submittedName>
</protein>
<dbReference type="Pfam" id="PF00067">
    <property type="entry name" value="p450"/>
    <property type="match status" value="1"/>
</dbReference>
<evidence type="ECO:0000313" key="9">
    <source>
        <dbReference type="EMBL" id="TDD03328.1"/>
    </source>
</evidence>
<dbReference type="Proteomes" id="UP000295674">
    <property type="component" value="Unassembled WGS sequence"/>
</dbReference>
<dbReference type="PRINTS" id="PR00359">
    <property type="entry name" value="BP450"/>
</dbReference>
<comment type="caution">
    <text evidence="9">The sequence shown here is derived from an EMBL/GenBank/DDBJ whole genome shotgun (WGS) entry which is preliminary data.</text>
</comment>
<proteinExistence type="inferred from homology"/>
<dbReference type="GO" id="GO:0005737">
    <property type="term" value="C:cytoplasm"/>
    <property type="evidence" value="ECO:0007669"/>
    <property type="project" value="UniProtKB-SubCell"/>
</dbReference>
<evidence type="ECO:0000256" key="7">
    <source>
        <dbReference type="ARBA" id="ARBA00023004"/>
    </source>
</evidence>
<dbReference type="PANTHER" id="PTHR46696">
    <property type="entry name" value="P450, PUTATIVE (EUROFUNG)-RELATED"/>
    <property type="match status" value="1"/>
</dbReference>
<comment type="subcellular location">
    <subcellularLocation>
        <location evidence="1">Cytoplasm</location>
    </subcellularLocation>
</comment>
<name>A0A4R4VCV7_9PSEU</name>
<sequence>MTSNLTDLSLADPQLWQRRDRLEVFAQLRRDHPVSWHEEPKTDWFPEGGRGFWSLVRYDDVVAASKNQELFTSDQGTEIVDMEPEMQHIFGGMLNMTGDEHTRHRSIVNRVLTPRTVERMTDNIRTHARRCILRIADRGSADFMADLVGDFPAQIICELLGVPVADRPRLIELTNTALSGYGTADAYGAVLEIVDYAQTLLRQVGDAPAPDAGFLAKLLAAKIDGQSMSSHEIAVFFALLVTAGIETTTTSIGQGMLALSRYPETRRRWQADYDGLARIAVEEIVRWTSPVMHFRRTATRDVELHGRRIRKGDKVVLWYISANGDESVFPSPERLDFDRGEQQHAGFGGGGPHFCLGAVLARKEITVFFRELFEILPDIDVSGEPVPLVSNFVNGLQSLPVSFTPRNQEEVA</sequence>
<keyword evidence="3" id="KW-0963">Cytoplasm</keyword>
<keyword evidence="10" id="KW-1185">Reference proteome</keyword>
<dbReference type="GO" id="GO:0036199">
    <property type="term" value="F:cholest-4-en-3-one 26-monooxygenase activity"/>
    <property type="evidence" value="ECO:0007669"/>
    <property type="project" value="TreeGrafter"/>
</dbReference>
<evidence type="ECO:0000256" key="4">
    <source>
        <dbReference type="ARBA" id="ARBA00022617"/>
    </source>
</evidence>